<evidence type="ECO:0000256" key="4">
    <source>
        <dbReference type="ARBA" id="ARBA00023015"/>
    </source>
</evidence>
<dbReference type="GO" id="GO:0003723">
    <property type="term" value="F:RNA binding"/>
    <property type="evidence" value="ECO:0007669"/>
    <property type="project" value="UniProtKB-UniRule"/>
</dbReference>
<evidence type="ECO:0000256" key="1">
    <source>
        <dbReference type="ARBA" id="ARBA00005952"/>
    </source>
</evidence>
<evidence type="ECO:0000256" key="2">
    <source>
        <dbReference type="ARBA" id="ARBA00022814"/>
    </source>
</evidence>
<sequence length="157" mass="17700">MSNRHLARTLTMQALYQWDFLKEETPNLDEIIAYIKQEFAPNFDDHDYVESTFRGVIEHVQSIDETLNQFAADWPVDTMTLVDRNVLRIGVYELLLNKKIPSKVAINEAIEIGKAFGGEASGKFINGVLGAIFKDQVKQGLIKEVDSADVQAEEPAE</sequence>
<evidence type="ECO:0000313" key="9">
    <source>
        <dbReference type="Proteomes" id="UP000230084"/>
    </source>
</evidence>
<keyword evidence="2 6" id="KW-0889">Transcription antitermination</keyword>
<evidence type="ECO:0000259" key="7">
    <source>
        <dbReference type="Pfam" id="PF01029"/>
    </source>
</evidence>
<comment type="function">
    <text evidence="6">Involved in transcription antitermination. Required for transcription of ribosomal RNA (rRNA) genes. Binds specifically to the boxA antiterminator sequence of the ribosomal RNA (rrn) operons.</text>
</comment>
<name>A0A2H0RNW7_9BACT</name>
<dbReference type="NCBIfam" id="TIGR01951">
    <property type="entry name" value="nusB"/>
    <property type="match status" value="1"/>
</dbReference>
<dbReference type="GO" id="GO:0006353">
    <property type="term" value="P:DNA-templated transcription termination"/>
    <property type="evidence" value="ECO:0007669"/>
    <property type="project" value="UniProtKB-UniRule"/>
</dbReference>
<evidence type="ECO:0000256" key="6">
    <source>
        <dbReference type="HAMAP-Rule" id="MF_00073"/>
    </source>
</evidence>
<dbReference type="Proteomes" id="UP000230084">
    <property type="component" value="Unassembled WGS sequence"/>
</dbReference>
<dbReference type="EMBL" id="PCYM01000002">
    <property type="protein sequence ID" value="PIR47694.1"/>
    <property type="molecule type" value="Genomic_DNA"/>
</dbReference>
<keyword evidence="3 6" id="KW-0694">RNA-binding</keyword>
<reference evidence="8 9" key="1">
    <citation type="submission" date="2017-09" db="EMBL/GenBank/DDBJ databases">
        <title>Depth-based differentiation of microbial function through sediment-hosted aquifers and enrichment of novel symbionts in the deep terrestrial subsurface.</title>
        <authorList>
            <person name="Probst A.J."/>
            <person name="Ladd B."/>
            <person name="Jarett J.K."/>
            <person name="Geller-Mcgrath D.E."/>
            <person name="Sieber C.M."/>
            <person name="Emerson J.B."/>
            <person name="Anantharaman K."/>
            <person name="Thomas B.C."/>
            <person name="Malmstrom R."/>
            <person name="Stieglmeier M."/>
            <person name="Klingl A."/>
            <person name="Woyke T."/>
            <person name="Ryan C.M."/>
            <person name="Banfield J.F."/>
        </authorList>
    </citation>
    <scope>NUCLEOTIDE SEQUENCE [LARGE SCALE GENOMIC DNA]</scope>
    <source>
        <strain evidence="8">CG10_big_fil_rev_8_21_14_0_10_50_16</strain>
    </source>
</reference>
<keyword evidence="5 6" id="KW-0804">Transcription</keyword>
<dbReference type="PANTHER" id="PTHR11078">
    <property type="entry name" value="N UTILIZATION SUBSTANCE PROTEIN B-RELATED"/>
    <property type="match status" value="1"/>
</dbReference>
<comment type="caution">
    <text evidence="8">The sequence shown here is derived from an EMBL/GenBank/DDBJ whole genome shotgun (WGS) entry which is preliminary data.</text>
</comment>
<dbReference type="HAMAP" id="MF_00073">
    <property type="entry name" value="NusB"/>
    <property type="match status" value="1"/>
</dbReference>
<dbReference type="InterPro" id="IPR006027">
    <property type="entry name" value="NusB_RsmB_TIM44"/>
</dbReference>
<dbReference type="GO" id="GO:0005829">
    <property type="term" value="C:cytosol"/>
    <property type="evidence" value="ECO:0007669"/>
    <property type="project" value="TreeGrafter"/>
</dbReference>
<evidence type="ECO:0000256" key="5">
    <source>
        <dbReference type="ARBA" id="ARBA00023163"/>
    </source>
</evidence>
<gene>
    <name evidence="6 8" type="primary">nusB</name>
    <name evidence="8" type="ORF">COV06_01715</name>
</gene>
<keyword evidence="4 6" id="KW-0805">Transcription regulation</keyword>
<dbReference type="Gene3D" id="1.10.940.10">
    <property type="entry name" value="NusB-like"/>
    <property type="match status" value="1"/>
</dbReference>
<dbReference type="InterPro" id="IPR011605">
    <property type="entry name" value="NusB_fam"/>
</dbReference>
<protein>
    <recommendedName>
        <fullName evidence="6">Transcription antitermination protein NusB</fullName>
    </recommendedName>
    <alternativeName>
        <fullName evidence="6">Antitermination factor NusB</fullName>
    </alternativeName>
</protein>
<evidence type="ECO:0000313" key="8">
    <source>
        <dbReference type="EMBL" id="PIR47694.1"/>
    </source>
</evidence>
<feature type="domain" description="NusB/RsmB/TIM44" evidence="7">
    <location>
        <begin position="7"/>
        <end position="132"/>
    </location>
</feature>
<dbReference type="PANTHER" id="PTHR11078:SF3">
    <property type="entry name" value="ANTITERMINATION NUSB DOMAIN-CONTAINING PROTEIN"/>
    <property type="match status" value="1"/>
</dbReference>
<dbReference type="GO" id="GO:0031564">
    <property type="term" value="P:transcription antitermination"/>
    <property type="evidence" value="ECO:0007669"/>
    <property type="project" value="UniProtKB-KW"/>
</dbReference>
<dbReference type="InterPro" id="IPR035926">
    <property type="entry name" value="NusB-like_sf"/>
</dbReference>
<proteinExistence type="inferred from homology"/>
<organism evidence="8 9">
    <name type="scientific">Candidatus Uhrbacteria bacterium CG10_big_fil_rev_8_21_14_0_10_50_16</name>
    <dbReference type="NCBI Taxonomy" id="1975039"/>
    <lineage>
        <taxon>Bacteria</taxon>
        <taxon>Candidatus Uhriibacteriota</taxon>
    </lineage>
</organism>
<dbReference type="AlphaFoldDB" id="A0A2H0RNW7"/>
<dbReference type="Pfam" id="PF01029">
    <property type="entry name" value="NusB"/>
    <property type="match status" value="1"/>
</dbReference>
<comment type="similarity">
    <text evidence="1 6">Belongs to the NusB family.</text>
</comment>
<evidence type="ECO:0000256" key="3">
    <source>
        <dbReference type="ARBA" id="ARBA00022884"/>
    </source>
</evidence>
<accession>A0A2H0RNW7</accession>
<dbReference type="SUPFAM" id="SSF48013">
    <property type="entry name" value="NusB-like"/>
    <property type="match status" value="1"/>
</dbReference>